<protein>
    <submittedName>
        <fullName evidence="1">WD repeat-containing protein slp1</fullName>
    </submittedName>
</protein>
<feature type="non-terminal residue" evidence="1">
    <location>
        <position position="529"/>
    </location>
</feature>
<keyword evidence="2" id="KW-1185">Reference proteome</keyword>
<gene>
    <name evidence="1" type="primary">slp1_1</name>
    <name evidence="1" type="ORF">EV182_005397</name>
</gene>
<sequence length="529" mass="57681">MPDNSGRSDIAGCCLSSGISRNKSAPSFSVTLPKDILAAAGITQAPPPLPLLSSSNLPSSLLAGISTAKMAISVSQPATPTSSRRAADLTTPGSHQRVLRRTPSYNYDRFIPTRTADLMAEYYTIDRAREHSALNSPTKLHFRATGANSRYDAQKEDANRTYEALLRSELLKDEATVAVELKSMDMLPSMNGSDDNPLGTPTITTANTGKSNNNGESRTPQTLRRTKSSLFQFRTPTSESRRKKISILSPYNNSNSNNGNNIVNSEPVALSTPSAVQTMTMISPTATRFGGNNKSSSSSNPGNSGLNQVSLKLLTPKKSRWQIPTTASMVLDAPEIINDFYLNVLDWSPTTNQLAVALFDTVYLWDPETRLTRKLCSVASGNWVTSIQWMRRPNLGDMLAVGTKAGHIDLWDLHSGQLVRTLNGCHRKRVTSLSWFDSVISSGSRDKTICHQDTRIGGRRTSAVVATYHGHTQEVCGLAWNPDINLLASGSNDNLVKIWDRRFHVGGGRRGQRRRTVSQPDLLHGGDNG</sequence>
<comment type="caution">
    <text evidence="1">The sequence shown here is derived from an EMBL/GenBank/DDBJ whole genome shotgun (WGS) entry which is preliminary data.</text>
</comment>
<evidence type="ECO:0000313" key="1">
    <source>
        <dbReference type="EMBL" id="KAJ1677806.1"/>
    </source>
</evidence>
<name>A0ACC1HQ53_9FUNG</name>
<reference evidence="1" key="1">
    <citation type="submission" date="2022-06" db="EMBL/GenBank/DDBJ databases">
        <title>Phylogenomic reconstructions and comparative analyses of Kickxellomycotina fungi.</title>
        <authorList>
            <person name="Reynolds N.K."/>
            <person name="Stajich J.E."/>
            <person name="Barry K."/>
            <person name="Grigoriev I.V."/>
            <person name="Crous P."/>
            <person name="Smith M.E."/>
        </authorList>
    </citation>
    <scope>NUCLEOTIDE SEQUENCE</scope>
    <source>
        <strain evidence="1">RSA 2271</strain>
    </source>
</reference>
<proteinExistence type="predicted"/>
<dbReference type="Proteomes" id="UP001145114">
    <property type="component" value="Unassembled WGS sequence"/>
</dbReference>
<accession>A0ACC1HQ53</accession>
<organism evidence="1 2">
    <name type="scientific">Spiromyces aspiralis</name>
    <dbReference type="NCBI Taxonomy" id="68401"/>
    <lineage>
        <taxon>Eukaryota</taxon>
        <taxon>Fungi</taxon>
        <taxon>Fungi incertae sedis</taxon>
        <taxon>Zoopagomycota</taxon>
        <taxon>Kickxellomycotina</taxon>
        <taxon>Kickxellomycetes</taxon>
        <taxon>Kickxellales</taxon>
        <taxon>Kickxellaceae</taxon>
        <taxon>Spiromyces</taxon>
    </lineage>
</organism>
<dbReference type="EMBL" id="JAMZIH010001908">
    <property type="protein sequence ID" value="KAJ1677806.1"/>
    <property type="molecule type" value="Genomic_DNA"/>
</dbReference>
<evidence type="ECO:0000313" key="2">
    <source>
        <dbReference type="Proteomes" id="UP001145114"/>
    </source>
</evidence>